<feature type="domain" description="Putative regulatory protein FmdB zinc ribbon" evidence="1">
    <location>
        <begin position="1"/>
        <end position="41"/>
    </location>
</feature>
<evidence type="ECO:0000259" key="1">
    <source>
        <dbReference type="SMART" id="SM00834"/>
    </source>
</evidence>
<dbReference type="PANTHER" id="PTHR34404:SF2">
    <property type="entry name" value="CONSERVED SERINE RICH PROTEIN"/>
    <property type="match status" value="1"/>
</dbReference>
<dbReference type="PANTHER" id="PTHR34404">
    <property type="entry name" value="REGULATORY PROTEIN, FMDB FAMILY"/>
    <property type="match status" value="1"/>
</dbReference>
<organism evidence="2">
    <name type="scientific">marine sediment metagenome</name>
    <dbReference type="NCBI Taxonomy" id="412755"/>
    <lineage>
        <taxon>unclassified sequences</taxon>
        <taxon>metagenomes</taxon>
        <taxon>ecological metagenomes</taxon>
    </lineage>
</organism>
<comment type="caution">
    <text evidence="2">The sequence shown here is derived from an EMBL/GenBank/DDBJ whole genome shotgun (WGS) entry which is preliminary data.</text>
</comment>
<reference evidence="2" key="1">
    <citation type="journal article" date="2014" name="Front. Microbiol.">
        <title>High frequency of phylogenetically diverse reductive dehalogenase-homologous genes in deep subseafloor sedimentary metagenomes.</title>
        <authorList>
            <person name="Kawai M."/>
            <person name="Futagami T."/>
            <person name="Toyoda A."/>
            <person name="Takaki Y."/>
            <person name="Nishi S."/>
            <person name="Hori S."/>
            <person name="Arai W."/>
            <person name="Tsubouchi T."/>
            <person name="Morono Y."/>
            <person name="Uchiyama I."/>
            <person name="Ito T."/>
            <person name="Fujiyama A."/>
            <person name="Inagaki F."/>
            <person name="Takami H."/>
        </authorList>
    </citation>
    <scope>NUCLEOTIDE SEQUENCE</scope>
    <source>
        <strain evidence="2">Expedition CK06-06</strain>
    </source>
</reference>
<dbReference type="NCBIfam" id="TIGR02605">
    <property type="entry name" value="CxxC_CxxC_SSSS"/>
    <property type="match status" value="1"/>
</dbReference>
<proteinExistence type="predicted"/>
<dbReference type="AlphaFoldDB" id="X1M784"/>
<dbReference type="SMART" id="SM00834">
    <property type="entry name" value="CxxC_CXXC_SSSS"/>
    <property type="match status" value="1"/>
</dbReference>
<accession>X1M784</accession>
<dbReference type="EMBL" id="BARV01011652">
    <property type="protein sequence ID" value="GAI10540.1"/>
    <property type="molecule type" value="Genomic_DNA"/>
</dbReference>
<gene>
    <name evidence="2" type="ORF">S06H3_21982</name>
</gene>
<dbReference type="Pfam" id="PF09723">
    <property type="entry name" value="Zn_ribbon_8"/>
    <property type="match status" value="1"/>
</dbReference>
<evidence type="ECO:0000313" key="2">
    <source>
        <dbReference type="EMBL" id="GAI10540.1"/>
    </source>
</evidence>
<dbReference type="InterPro" id="IPR013429">
    <property type="entry name" value="Regulatory_FmdB_Zinc_ribbon"/>
</dbReference>
<name>X1M784_9ZZZZ</name>
<protein>
    <recommendedName>
        <fullName evidence="1">Putative regulatory protein FmdB zinc ribbon domain-containing protein</fullName>
    </recommendedName>
</protein>
<sequence>MPIYEYECDICRCRFERRQRFDEEPVALCPECQGKARRVIHSVPIIFKGSGFYITDNHRSVL</sequence>